<accession>A0A9J5ZC07</accession>
<evidence type="ECO:0000313" key="3">
    <source>
        <dbReference type="Proteomes" id="UP000824120"/>
    </source>
</evidence>
<dbReference type="EMBL" id="JACXVP010000004">
    <property type="protein sequence ID" value="KAG5610401.1"/>
    <property type="molecule type" value="Genomic_DNA"/>
</dbReference>
<keyword evidence="1" id="KW-1133">Transmembrane helix</keyword>
<comment type="caution">
    <text evidence="2">The sequence shown here is derived from an EMBL/GenBank/DDBJ whole genome shotgun (WGS) entry which is preliminary data.</text>
</comment>
<sequence>MESSCTICTETVRETWSKPETTFRFSVYCFVFKIVYSFPSALLHWVLFLEWHHIAVAPKVKKAIFQSITTPHSDIDSVHEVLGEMKTS</sequence>
<evidence type="ECO:0000256" key="1">
    <source>
        <dbReference type="SAM" id="Phobius"/>
    </source>
</evidence>
<dbReference type="Proteomes" id="UP000824120">
    <property type="component" value="Chromosome 4"/>
</dbReference>
<organism evidence="2 3">
    <name type="scientific">Solanum commersonii</name>
    <name type="common">Commerson's wild potato</name>
    <name type="synonym">Commerson's nightshade</name>
    <dbReference type="NCBI Taxonomy" id="4109"/>
    <lineage>
        <taxon>Eukaryota</taxon>
        <taxon>Viridiplantae</taxon>
        <taxon>Streptophyta</taxon>
        <taxon>Embryophyta</taxon>
        <taxon>Tracheophyta</taxon>
        <taxon>Spermatophyta</taxon>
        <taxon>Magnoliopsida</taxon>
        <taxon>eudicotyledons</taxon>
        <taxon>Gunneridae</taxon>
        <taxon>Pentapetalae</taxon>
        <taxon>asterids</taxon>
        <taxon>lamiids</taxon>
        <taxon>Solanales</taxon>
        <taxon>Solanaceae</taxon>
        <taxon>Solanoideae</taxon>
        <taxon>Solaneae</taxon>
        <taxon>Solanum</taxon>
    </lineage>
</organism>
<keyword evidence="1" id="KW-0472">Membrane</keyword>
<feature type="transmembrane region" description="Helical" evidence="1">
    <location>
        <begin position="25"/>
        <end position="49"/>
    </location>
</feature>
<reference evidence="2 3" key="1">
    <citation type="submission" date="2020-09" db="EMBL/GenBank/DDBJ databases">
        <title>De no assembly of potato wild relative species, Solanum commersonii.</title>
        <authorList>
            <person name="Cho K."/>
        </authorList>
    </citation>
    <scope>NUCLEOTIDE SEQUENCE [LARGE SCALE GENOMIC DNA]</scope>
    <source>
        <strain evidence="2">LZ3.2</strain>
        <tissue evidence="2">Leaf</tissue>
    </source>
</reference>
<gene>
    <name evidence="2" type="ORF">H5410_021682</name>
</gene>
<evidence type="ECO:0000313" key="2">
    <source>
        <dbReference type="EMBL" id="KAG5610401.1"/>
    </source>
</evidence>
<protein>
    <submittedName>
        <fullName evidence="2">Uncharacterized protein</fullName>
    </submittedName>
</protein>
<dbReference type="AlphaFoldDB" id="A0A9J5ZC07"/>
<keyword evidence="3" id="KW-1185">Reference proteome</keyword>
<proteinExistence type="predicted"/>
<name>A0A9J5ZC07_SOLCO</name>
<keyword evidence="1" id="KW-0812">Transmembrane</keyword>